<dbReference type="GO" id="GO:0004888">
    <property type="term" value="F:transmembrane signaling receptor activity"/>
    <property type="evidence" value="ECO:0007669"/>
    <property type="project" value="InterPro"/>
</dbReference>
<gene>
    <name evidence="7" type="primary">ctpH_2</name>
    <name evidence="7" type="ORF">KBTEX_02553</name>
</gene>
<evidence type="ECO:0000313" key="7">
    <source>
        <dbReference type="EMBL" id="QEA06223.1"/>
    </source>
</evidence>
<protein>
    <submittedName>
        <fullName evidence="7">Methyl-accepting chemotaxis protein CtpH</fullName>
    </submittedName>
</protein>
<dbReference type="SMART" id="SM00304">
    <property type="entry name" value="HAMP"/>
    <property type="match status" value="2"/>
</dbReference>
<keyword evidence="1" id="KW-0807">Transducer</keyword>
<keyword evidence="4" id="KW-0472">Membrane</keyword>
<accession>A0A5B8RDP0</accession>
<comment type="similarity">
    <text evidence="2">Belongs to the methyl-accepting chemotaxis (MCP) protein family.</text>
</comment>
<organism evidence="7">
    <name type="scientific">uncultured organism</name>
    <dbReference type="NCBI Taxonomy" id="155900"/>
    <lineage>
        <taxon>unclassified sequences</taxon>
        <taxon>environmental samples</taxon>
    </lineage>
</organism>
<dbReference type="Gene3D" id="1.10.287.950">
    <property type="entry name" value="Methyl-accepting chemotaxis protein"/>
    <property type="match status" value="1"/>
</dbReference>
<feature type="transmembrane region" description="Helical" evidence="4">
    <location>
        <begin position="194"/>
        <end position="214"/>
    </location>
</feature>
<evidence type="ECO:0000259" key="5">
    <source>
        <dbReference type="PROSITE" id="PS50111"/>
    </source>
</evidence>
<dbReference type="FunFam" id="1.10.287.950:FF:000001">
    <property type="entry name" value="Methyl-accepting chemotaxis sensory transducer"/>
    <property type="match status" value="1"/>
</dbReference>
<proteinExistence type="inferred from homology"/>
<keyword evidence="4" id="KW-0812">Transmembrane</keyword>
<reference evidence="7" key="1">
    <citation type="submission" date="2019-06" db="EMBL/GenBank/DDBJ databases">
        <authorList>
            <person name="Murdoch R.W."/>
            <person name="Fathepure B."/>
        </authorList>
    </citation>
    <scope>NUCLEOTIDE SEQUENCE</scope>
</reference>
<dbReference type="PRINTS" id="PR00260">
    <property type="entry name" value="CHEMTRNSDUCR"/>
</dbReference>
<sequence>MGAKALNRFNSVEAKVLAAVAVGVLLIVAGASFAVMRTWESVTGFSHLQAQLSARMSDTADLQRRFANQTLAWKNYLLRGRDPDGRQDYWQRYEQARAGVDKNVGELKAQFENAKVLAAIGAFEQAHEQMVARIRDGRQRLAANGFAVVGVDRQLSGMTTPVRQALDDLVAAIEARAGEKAVEHRAAASTALRVGLGGMLLAIVVSALALRWLLRRTVTRPLKTLVADLDRIGDGDFRQPVVVSSTDEVGRVAGTAETLRVDLGAMLARLKESSSRVSSSAEELSSVASETQGGIQRQRGDTDQAASAMNEMASSVQEIARNATESAETARALSRDADAGRETITANGEAVSGVVASMNRANEAIQALERHAGDIGEVVAVITSVADQTNLLALNAAIEAARAGTAGRGFAVVAEEVRSLAGETQRSTERIRGIVTQVQESSRTVVEAIESSHERTGVAQSRAHEAEHALETLIGGIEQIADLTAQIATATEEQTSVSEEINRNIAGVSEVATSSATSMTQVTGASDELARIAGDLETVAARFQL</sequence>
<dbReference type="PROSITE" id="PS50111">
    <property type="entry name" value="CHEMOTAXIS_TRANSDUC_2"/>
    <property type="match status" value="1"/>
</dbReference>
<dbReference type="Pfam" id="PF00015">
    <property type="entry name" value="MCPsignal"/>
    <property type="match status" value="1"/>
</dbReference>
<dbReference type="InterPro" id="IPR003660">
    <property type="entry name" value="HAMP_dom"/>
</dbReference>
<dbReference type="PROSITE" id="PS50885">
    <property type="entry name" value="HAMP"/>
    <property type="match status" value="1"/>
</dbReference>
<dbReference type="GO" id="GO:0016020">
    <property type="term" value="C:membrane"/>
    <property type="evidence" value="ECO:0007669"/>
    <property type="project" value="InterPro"/>
</dbReference>
<evidence type="ECO:0000259" key="6">
    <source>
        <dbReference type="PROSITE" id="PS50885"/>
    </source>
</evidence>
<feature type="domain" description="HAMP" evidence="6">
    <location>
        <begin position="216"/>
        <end position="268"/>
    </location>
</feature>
<feature type="compositionally biased region" description="Polar residues" evidence="3">
    <location>
        <begin position="304"/>
        <end position="327"/>
    </location>
</feature>
<evidence type="ECO:0000256" key="3">
    <source>
        <dbReference type="SAM" id="MobiDB-lite"/>
    </source>
</evidence>
<dbReference type="EMBL" id="MN079131">
    <property type="protein sequence ID" value="QEA06223.1"/>
    <property type="molecule type" value="Genomic_DNA"/>
</dbReference>
<feature type="domain" description="Methyl-accepting transducer" evidence="5">
    <location>
        <begin position="273"/>
        <end position="509"/>
    </location>
</feature>
<dbReference type="InterPro" id="IPR004089">
    <property type="entry name" value="MCPsignal_dom"/>
</dbReference>
<feature type="region of interest" description="Disordered" evidence="3">
    <location>
        <begin position="278"/>
        <end position="341"/>
    </location>
</feature>
<dbReference type="SUPFAM" id="SSF58104">
    <property type="entry name" value="Methyl-accepting chemotaxis protein (MCP) signaling domain"/>
    <property type="match status" value="1"/>
</dbReference>
<dbReference type="InterPro" id="IPR004090">
    <property type="entry name" value="Chemotax_Me-accpt_rcpt"/>
</dbReference>
<feature type="transmembrane region" description="Helical" evidence="4">
    <location>
        <begin position="16"/>
        <end position="36"/>
    </location>
</feature>
<dbReference type="SMART" id="SM00283">
    <property type="entry name" value="MA"/>
    <property type="match status" value="1"/>
</dbReference>
<feature type="compositionally biased region" description="Low complexity" evidence="3">
    <location>
        <begin position="278"/>
        <end position="290"/>
    </location>
</feature>
<evidence type="ECO:0000256" key="1">
    <source>
        <dbReference type="ARBA" id="ARBA00023224"/>
    </source>
</evidence>
<evidence type="ECO:0000256" key="2">
    <source>
        <dbReference type="ARBA" id="ARBA00029447"/>
    </source>
</evidence>
<name>A0A5B8RDP0_9ZZZZ</name>
<dbReference type="GO" id="GO:0006935">
    <property type="term" value="P:chemotaxis"/>
    <property type="evidence" value="ECO:0007669"/>
    <property type="project" value="InterPro"/>
</dbReference>
<evidence type="ECO:0000256" key="4">
    <source>
        <dbReference type="SAM" id="Phobius"/>
    </source>
</evidence>
<dbReference type="GO" id="GO:0007165">
    <property type="term" value="P:signal transduction"/>
    <property type="evidence" value="ECO:0007669"/>
    <property type="project" value="UniProtKB-KW"/>
</dbReference>
<dbReference type="CDD" id="cd06225">
    <property type="entry name" value="HAMP"/>
    <property type="match status" value="1"/>
</dbReference>
<dbReference type="AlphaFoldDB" id="A0A5B8RDP0"/>
<keyword evidence="4" id="KW-1133">Transmembrane helix</keyword>
<dbReference type="PANTHER" id="PTHR32089">
    <property type="entry name" value="METHYL-ACCEPTING CHEMOTAXIS PROTEIN MCPB"/>
    <property type="match status" value="1"/>
</dbReference>
<dbReference type="PANTHER" id="PTHR32089:SF120">
    <property type="entry name" value="METHYL-ACCEPTING CHEMOTAXIS PROTEIN TLPQ"/>
    <property type="match status" value="1"/>
</dbReference>
<dbReference type="Pfam" id="PF00672">
    <property type="entry name" value="HAMP"/>
    <property type="match status" value="1"/>
</dbReference>